<accession>C8W1W0</accession>
<feature type="compositionally biased region" description="Low complexity" evidence="1">
    <location>
        <begin position="174"/>
        <end position="226"/>
    </location>
</feature>
<dbReference type="eggNOG" id="COG3266">
    <property type="taxonomic scope" value="Bacteria"/>
</dbReference>
<dbReference type="Proteomes" id="UP000002217">
    <property type="component" value="Chromosome"/>
</dbReference>
<reference evidence="2 3" key="1">
    <citation type="journal article" date="2009" name="Stand. Genomic Sci.">
        <title>Complete genome sequence of Desulfotomaculum acetoxidans type strain (5575).</title>
        <authorList>
            <person name="Spring S."/>
            <person name="Lapidus A."/>
            <person name="Schroder M."/>
            <person name="Gleim D."/>
            <person name="Sims D."/>
            <person name="Meincke L."/>
            <person name="Glavina Del Rio T."/>
            <person name="Tice H."/>
            <person name="Copeland A."/>
            <person name="Cheng J.F."/>
            <person name="Lucas S."/>
            <person name="Chen F."/>
            <person name="Nolan M."/>
            <person name="Bruce D."/>
            <person name="Goodwin L."/>
            <person name="Pitluck S."/>
            <person name="Ivanova N."/>
            <person name="Mavromatis K."/>
            <person name="Mikhailova N."/>
            <person name="Pati A."/>
            <person name="Chen A."/>
            <person name="Palaniappan K."/>
            <person name="Land M."/>
            <person name="Hauser L."/>
            <person name="Chang Y.J."/>
            <person name="Jeffries C.D."/>
            <person name="Chain P."/>
            <person name="Saunders E."/>
            <person name="Brettin T."/>
            <person name="Detter J.C."/>
            <person name="Goker M."/>
            <person name="Bristow J."/>
            <person name="Eisen J.A."/>
            <person name="Markowitz V."/>
            <person name="Hugenholtz P."/>
            <person name="Kyrpides N.C."/>
            <person name="Klenk H.P."/>
            <person name="Han C."/>
        </authorList>
    </citation>
    <scope>NUCLEOTIDE SEQUENCE [LARGE SCALE GENOMIC DNA]</scope>
    <source>
        <strain evidence="3">ATCC 49208 / DSM 771 / VKM B-1644</strain>
    </source>
</reference>
<gene>
    <name evidence="2" type="ordered locus">Dtox_2816</name>
</gene>
<dbReference type="OrthoDB" id="2967172at2"/>
<evidence type="ECO:0000313" key="3">
    <source>
        <dbReference type="Proteomes" id="UP000002217"/>
    </source>
</evidence>
<dbReference type="Pfam" id="PF14042">
    <property type="entry name" value="DUF4247"/>
    <property type="match status" value="1"/>
</dbReference>
<feature type="region of interest" description="Disordered" evidence="1">
    <location>
        <begin position="159"/>
        <end position="233"/>
    </location>
</feature>
<dbReference type="InterPro" id="IPR025341">
    <property type="entry name" value="DUF4247"/>
</dbReference>
<name>C8W1W0_DESAS</name>
<organism evidence="2 3">
    <name type="scientific">Desulfofarcimen acetoxidans (strain ATCC 49208 / DSM 771 / KCTC 5769 / VKM B-1644 / 5575)</name>
    <name type="common">Desulfotomaculum acetoxidans</name>
    <dbReference type="NCBI Taxonomy" id="485916"/>
    <lineage>
        <taxon>Bacteria</taxon>
        <taxon>Bacillati</taxon>
        <taxon>Bacillota</taxon>
        <taxon>Clostridia</taxon>
        <taxon>Eubacteriales</taxon>
        <taxon>Peptococcaceae</taxon>
        <taxon>Desulfofarcimen</taxon>
    </lineage>
</organism>
<sequence length="233" mass="25118">MKYINKLGVISILLFCIFLLCGCGQTVTEYIAANYSLLDAQGDTSTGIQKVYQAKNISTSQVVDQLSSIQAPNEKSEVKDDKAVLVYSDNIITIKKDDNNNQDSLVYLSNYQFVQNNTDSGFWSGYLTATVMDKIFGSMSNRAPPQTYSGNGKYRAPWDYNTSHTDNGIKKPDSSVSKPSTSSGTGSVVRKSTTGSSGSSSIDSNSKNKSSGSFSSKPRTSSGSGSVIRKSHK</sequence>
<proteinExistence type="predicted"/>
<evidence type="ECO:0000256" key="1">
    <source>
        <dbReference type="SAM" id="MobiDB-lite"/>
    </source>
</evidence>
<dbReference type="STRING" id="485916.Dtox_2816"/>
<evidence type="ECO:0008006" key="4">
    <source>
        <dbReference type="Google" id="ProtNLM"/>
    </source>
</evidence>
<dbReference type="PROSITE" id="PS51257">
    <property type="entry name" value="PROKAR_LIPOPROTEIN"/>
    <property type="match status" value="1"/>
</dbReference>
<dbReference type="KEGG" id="dae:Dtox_2816"/>
<evidence type="ECO:0000313" key="2">
    <source>
        <dbReference type="EMBL" id="ACV63581.1"/>
    </source>
</evidence>
<protein>
    <recommendedName>
        <fullName evidence="4">Lipoprotein</fullName>
    </recommendedName>
</protein>
<keyword evidence="3" id="KW-1185">Reference proteome</keyword>
<dbReference type="EMBL" id="CP001720">
    <property type="protein sequence ID" value="ACV63581.1"/>
    <property type="molecule type" value="Genomic_DNA"/>
</dbReference>
<dbReference type="RefSeq" id="WP_015758274.1">
    <property type="nucleotide sequence ID" value="NC_013216.1"/>
</dbReference>
<dbReference type="HOGENOM" id="CLU_1188408_0_0_9"/>
<dbReference type="AlphaFoldDB" id="C8W1W0"/>